<accession>A0A5D2J6Z5</accession>
<reference evidence="1 2" key="1">
    <citation type="submission" date="2019-07" db="EMBL/GenBank/DDBJ databases">
        <title>WGS assembly of Gossypium tomentosum.</title>
        <authorList>
            <person name="Chen Z.J."/>
            <person name="Sreedasyam A."/>
            <person name="Ando A."/>
            <person name="Song Q."/>
            <person name="De L."/>
            <person name="Hulse-Kemp A."/>
            <person name="Ding M."/>
            <person name="Ye W."/>
            <person name="Kirkbride R."/>
            <person name="Jenkins J."/>
            <person name="Plott C."/>
            <person name="Lovell J."/>
            <person name="Lin Y.-M."/>
            <person name="Vaughn R."/>
            <person name="Liu B."/>
            <person name="Li W."/>
            <person name="Simpson S."/>
            <person name="Scheffler B."/>
            <person name="Saski C."/>
            <person name="Grover C."/>
            <person name="Hu G."/>
            <person name="Conover J."/>
            <person name="Carlson J."/>
            <person name="Shu S."/>
            <person name="Boston L."/>
            <person name="Williams M."/>
            <person name="Peterson D."/>
            <person name="Mcgee K."/>
            <person name="Jones D."/>
            <person name="Wendel J."/>
            <person name="Stelly D."/>
            <person name="Grimwood J."/>
            <person name="Schmutz J."/>
        </authorList>
    </citation>
    <scope>NUCLEOTIDE SEQUENCE [LARGE SCALE GENOMIC DNA]</scope>
    <source>
        <strain evidence="1">7179.01</strain>
    </source>
</reference>
<keyword evidence="2" id="KW-1185">Reference proteome</keyword>
<organism evidence="1 2">
    <name type="scientific">Gossypium tomentosum</name>
    <name type="common">Hawaiian cotton</name>
    <name type="synonym">Gossypium sandvicense</name>
    <dbReference type="NCBI Taxonomy" id="34277"/>
    <lineage>
        <taxon>Eukaryota</taxon>
        <taxon>Viridiplantae</taxon>
        <taxon>Streptophyta</taxon>
        <taxon>Embryophyta</taxon>
        <taxon>Tracheophyta</taxon>
        <taxon>Spermatophyta</taxon>
        <taxon>Magnoliopsida</taxon>
        <taxon>eudicotyledons</taxon>
        <taxon>Gunneridae</taxon>
        <taxon>Pentapetalae</taxon>
        <taxon>rosids</taxon>
        <taxon>malvids</taxon>
        <taxon>Malvales</taxon>
        <taxon>Malvaceae</taxon>
        <taxon>Malvoideae</taxon>
        <taxon>Gossypium</taxon>
    </lineage>
</organism>
<dbReference type="EMBL" id="CM017632">
    <property type="protein sequence ID" value="TYH50668.1"/>
    <property type="molecule type" value="Genomic_DNA"/>
</dbReference>
<dbReference type="AlphaFoldDB" id="A0A5D2J6Z5"/>
<name>A0A5D2J6Z5_GOSTO</name>
<evidence type="ECO:0000313" key="1">
    <source>
        <dbReference type="EMBL" id="TYH50668.1"/>
    </source>
</evidence>
<gene>
    <name evidence="1" type="ORF">ES332_D10G221900v1</name>
</gene>
<evidence type="ECO:0000313" key="2">
    <source>
        <dbReference type="Proteomes" id="UP000322667"/>
    </source>
</evidence>
<protein>
    <submittedName>
        <fullName evidence="1">Uncharacterized protein</fullName>
    </submittedName>
</protein>
<sequence length="81" mass="9112">MYGWSPPSLIFGSLEPTEDQTIFRRSQSSHTPFQLRFRQSRWGRRRARDSGSQRVGMAAAYGAHGSSKGCGDLGLVIRFFC</sequence>
<dbReference type="Proteomes" id="UP000322667">
    <property type="component" value="Chromosome D10"/>
</dbReference>
<proteinExistence type="predicted"/>